<feature type="domain" description="D-isomer specific 2-hydroxyacid dehydrogenase catalytic" evidence="5">
    <location>
        <begin position="5"/>
        <end position="324"/>
    </location>
</feature>
<evidence type="ECO:0000259" key="6">
    <source>
        <dbReference type="Pfam" id="PF02826"/>
    </source>
</evidence>
<dbReference type="PROSITE" id="PS00671">
    <property type="entry name" value="D_2_HYDROXYACID_DH_3"/>
    <property type="match status" value="1"/>
</dbReference>
<accession>A0A1I2WNI8</accession>
<organism evidence="7 8">
    <name type="scientific">Desulfotruncus arcticus DSM 17038</name>
    <dbReference type="NCBI Taxonomy" id="1121424"/>
    <lineage>
        <taxon>Bacteria</taxon>
        <taxon>Bacillati</taxon>
        <taxon>Bacillota</taxon>
        <taxon>Clostridia</taxon>
        <taxon>Eubacteriales</taxon>
        <taxon>Desulfallaceae</taxon>
        <taxon>Desulfotruncus</taxon>
    </lineage>
</organism>
<dbReference type="InterPro" id="IPR006139">
    <property type="entry name" value="D-isomer_2_OHA_DH_cat_dom"/>
</dbReference>
<dbReference type="Pfam" id="PF00389">
    <property type="entry name" value="2-Hacid_dh"/>
    <property type="match status" value="1"/>
</dbReference>
<evidence type="ECO:0000259" key="5">
    <source>
        <dbReference type="Pfam" id="PF00389"/>
    </source>
</evidence>
<keyword evidence="2 4" id="KW-0560">Oxidoreductase</keyword>
<dbReference type="InterPro" id="IPR029753">
    <property type="entry name" value="D-isomer_DH_CS"/>
</dbReference>
<dbReference type="AlphaFoldDB" id="A0A1I2WNI8"/>
<keyword evidence="3" id="KW-0520">NAD</keyword>
<proteinExistence type="inferred from homology"/>
<dbReference type="PROSITE" id="PS00670">
    <property type="entry name" value="D_2_HYDROXYACID_DH_2"/>
    <property type="match status" value="1"/>
</dbReference>
<reference evidence="8" key="1">
    <citation type="submission" date="2016-10" db="EMBL/GenBank/DDBJ databases">
        <authorList>
            <person name="Varghese N."/>
            <person name="Submissions S."/>
        </authorList>
    </citation>
    <scope>NUCLEOTIDE SEQUENCE [LARGE SCALE GENOMIC DNA]</scope>
    <source>
        <strain evidence="8">DSM 17038</strain>
    </source>
</reference>
<feature type="domain" description="D-isomer specific 2-hydroxyacid dehydrogenase NAD-binding" evidence="6">
    <location>
        <begin position="105"/>
        <end position="292"/>
    </location>
</feature>
<evidence type="ECO:0000313" key="8">
    <source>
        <dbReference type="Proteomes" id="UP000199337"/>
    </source>
</evidence>
<dbReference type="OrthoDB" id="9805416at2"/>
<dbReference type="PANTHER" id="PTHR42789">
    <property type="entry name" value="D-ISOMER SPECIFIC 2-HYDROXYACID DEHYDROGENASE FAMILY PROTEIN (AFU_ORTHOLOGUE AFUA_6G10090)"/>
    <property type="match status" value="1"/>
</dbReference>
<dbReference type="PANTHER" id="PTHR42789:SF1">
    <property type="entry name" value="D-ISOMER SPECIFIC 2-HYDROXYACID DEHYDROGENASE FAMILY PROTEIN (AFU_ORTHOLOGUE AFUA_6G10090)"/>
    <property type="match status" value="1"/>
</dbReference>
<dbReference type="FunFam" id="3.40.50.720:FF:000203">
    <property type="entry name" value="D-3-phosphoglycerate dehydrogenase (SerA)"/>
    <property type="match status" value="1"/>
</dbReference>
<dbReference type="EMBL" id="FOOX01000014">
    <property type="protein sequence ID" value="SFH02928.1"/>
    <property type="molecule type" value="Genomic_DNA"/>
</dbReference>
<evidence type="ECO:0000256" key="3">
    <source>
        <dbReference type="ARBA" id="ARBA00023027"/>
    </source>
</evidence>
<dbReference type="Gene3D" id="3.40.50.720">
    <property type="entry name" value="NAD(P)-binding Rossmann-like Domain"/>
    <property type="match status" value="2"/>
</dbReference>
<dbReference type="GO" id="GO:0051287">
    <property type="term" value="F:NAD binding"/>
    <property type="evidence" value="ECO:0007669"/>
    <property type="project" value="InterPro"/>
</dbReference>
<comment type="similarity">
    <text evidence="1 4">Belongs to the D-isomer specific 2-hydroxyacid dehydrogenase family.</text>
</comment>
<dbReference type="InterPro" id="IPR036291">
    <property type="entry name" value="NAD(P)-bd_dom_sf"/>
</dbReference>
<dbReference type="SUPFAM" id="SSF52283">
    <property type="entry name" value="Formate/glycerate dehydrogenase catalytic domain-like"/>
    <property type="match status" value="1"/>
</dbReference>
<dbReference type="InterPro" id="IPR006140">
    <property type="entry name" value="D-isomer_DH_NAD-bd"/>
</dbReference>
<evidence type="ECO:0000256" key="4">
    <source>
        <dbReference type="RuleBase" id="RU003719"/>
    </source>
</evidence>
<evidence type="ECO:0000256" key="1">
    <source>
        <dbReference type="ARBA" id="ARBA00005854"/>
    </source>
</evidence>
<dbReference type="SUPFAM" id="SSF51735">
    <property type="entry name" value="NAD(P)-binding Rossmann-fold domains"/>
    <property type="match status" value="1"/>
</dbReference>
<dbReference type="CDD" id="cd12173">
    <property type="entry name" value="PGDH_4"/>
    <property type="match status" value="1"/>
</dbReference>
<evidence type="ECO:0000256" key="2">
    <source>
        <dbReference type="ARBA" id="ARBA00023002"/>
    </source>
</evidence>
<gene>
    <name evidence="7" type="ORF">SAMN05660649_03563</name>
</gene>
<dbReference type="GO" id="GO:0016616">
    <property type="term" value="F:oxidoreductase activity, acting on the CH-OH group of donors, NAD or NADP as acceptor"/>
    <property type="evidence" value="ECO:0007669"/>
    <property type="project" value="InterPro"/>
</dbReference>
<dbReference type="Pfam" id="PF02826">
    <property type="entry name" value="2-Hacid_dh_C"/>
    <property type="match status" value="1"/>
</dbReference>
<dbReference type="Proteomes" id="UP000199337">
    <property type="component" value="Unassembled WGS sequence"/>
</dbReference>
<name>A0A1I2WNI8_9FIRM</name>
<dbReference type="RefSeq" id="WP_092472820.1">
    <property type="nucleotide sequence ID" value="NZ_FOOX01000014.1"/>
</dbReference>
<dbReference type="STRING" id="341036.SAMN05660649_03563"/>
<dbReference type="InterPro" id="IPR050857">
    <property type="entry name" value="D-2-hydroxyacid_DH"/>
</dbReference>
<sequence>MAPKVLLTEAIHEEGMNIIKEAARLEIAADPGEETVIKAIADADALIVRSTKVTAAIIEAGKQLKVIGRHGIGLDNIDLEAANRCGVAVVNTPEANVMSVAEHVLATMLYLCKRIKEVDNALRVGEFDQPGSLPGLVTKLGYTTEELYGKTLGLVGFGKIARKTAELCVKGFNMKVCGYDAYLAPEMIKQAGVEPCGSLEEVFAKSDFISVHVPLTPGTRNLIGKKQLDLMKPTAYFINPSRGGVVNEEDLYQALKNKSIAGAAVDVFAKEPPAKDNPLFTLENIVVTPHIAAMTDGALVRMARDVSAGVMSVLRRERPQNLVNPEVWKD</sequence>
<keyword evidence="8" id="KW-1185">Reference proteome</keyword>
<evidence type="ECO:0000313" key="7">
    <source>
        <dbReference type="EMBL" id="SFH02928.1"/>
    </source>
</evidence>
<protein>
    <submittedName>
        <fullName evidence="7">D-3-phosphoglycerate dehydrogenase</fullName>
    </submittedName>
</protein>